<organism evidence="1 2">
    <name type="scientific">Aspergillus candidus</name>
    <dbReference type="NCBI Taxonomy" id="41067"/>
    <lineage>
        <taxon>Eukaryota</taxon>
        <taxon>Fungi</taxon>
        <taxon>Dikarya</taxon>
        <taxon>Ascomycota</taxon>
        <taxon>Pezizomycotina</taxon>
        <taxon>Eurotiomycetes</taxon>
        <taxon>Eurotiomycetidae</taxon>
        <taxon>Eurotiales</taxon>
        <taxon>Aspergillaceae</taxon>
        <taxon>Aspergillus</taxon>
        <taxon>Aspergillus subgen. Circumdati</taxon>
    </lineage>
</organism>
<accession>A0A2I2FAM3</accession>
<sequence length="68" mass="7661">MCLQVVERFSVCDCLYFKHAIDPCALFGQIGHVVSQRDVKVGYACSQHSRGPQGYEYPSRYPAYPKGC</sequence>
<dbReference type="Proteomes" id="UP000234585">
    <property type="component" value="Unassembled WGS sequence"/>
</dbReference>
<evidence type="ECO:0000313" key="1">
    <source>
        <dbReference type="EMBL" id="PLB37675.1"/>
    </source>
</evidence>
<evidence type="ECO:0000313" key="2">
    <source>
        <dbReference type="Proteomes" id="UP000234585"/>
    </source>
</evidence>
<gene>
    <name evidence="1" type="ORF">BDW47DRAFT_106604</name>
</gene>
<dbReference type="EMBL" id="KZ559141">
    <property type="protein sequence ID" value="PLB37675.1"/>
    <property type="molecule type" value="Genomic_DNA"/>
</dbReference>
<name>A0A2I2FAM3_ASPCN</name>
<keyword evidence="2" id="KW-1185">Reference proteome</keyword>
<dbReference type="RefSeq" id="XP_024671687.1">
    <property type="nucleotide sequence ID" value="XM_024812805.1"/>
</dbReference>
<protein>
    <submittedName>
        <fullName evidence="1">Uncharacterized protein</fullName>
    </submittedName>
</protein>
<reference evidence="1 2" key="1">
    <citation type="submission" date="2017-12" db="EMBL/GenBank/DDBJ databases">
        <authorList>
            <consortium name="DOE Joint Genome Institute"/>
            <person name="Haridas S."/>
            <person name="Kjaerbolling I."/>
            <person name="Vesth T.C."/>
            <person name="Frisvad J.C."/>
            <person name="Nybo J.L."/>
            <person name="Theobald S."/>
            <person name="Kuo A."/>
            <person name="Bowyer P."/>
            <person name="Matsuda Y."/>
            <person name="Mondo S."/>
            <person name="Lyhne E.K."/>
            <person name="Kogle M.E."/>
            <person name="Clum A."/>
            <person name="Lipzen A."/>
            <person name="Salamov A."/>
            <person name="Ngan C.Y."/>
            <person name="Daum C."/>
            <person name="Chiniquy J."/>
            <person name="Barry K."/>
            <person name="LaButti K."/>
            <person name="Simmons B.A."/>
            <person name="Magnuson J.K."/>
            <person name="Mortensen U.H."/>
            <person name="Larsen T.O."/>
            <person name="Grigoriev I.V."/>
            <person name="Baker S.E."/>
            <person name="Andersen M.R."/>
            <person name="Nordberg H.P."/>
            <person name="Cantor M.N."/>
            <person name="Hua S.X."/>
        </authorList>
    </citation>
    <scope>NUCLEOTIDE SEQUENCE [LARGE SCALE GENOMIC DNA]</scope>
    <source>
        <strain evidence="1 2">CBS 102.13</strain>
    </source>
</reference>
<dbReference type="AlphaFoldDB" id="A0A2I2FAM3"/>
<dbReference type="OrthoDB" id="5355526at2759"/>
<dbReference type="GeneID" id="36519965"/>
<proteinExistence type="predicted"/>